<sequence>MENNYPYLLNREQASKFIGIDPKSFDKYIRSNKSLKRFMVGTQERFTIEELKKFIESNYIN</sequence>
<dbReference type="RefSeq" id="WP_096816559.1">
    <property type="nucleotide sequence ID" value="NZ_JXKC01000015.1"/>
</dbReference>
<gene>
    <name evidence="1" type="ORF">RU92_GL001091</name>
</gene>
<organism evidence="1 2">
    <name type="scientific">Lactococcus cremoris subsp. tructae</name>
    <dbReference type="NCBI Taxonomy" id="542833"/>
    <lineage>
        <taxon>Bacteria</taxon>
        <taxon>Bacillati</taxon>
        <taxon>Bacillota</taxon>
        <taxon>Bacilli</taxon>
        <taxon>Lactobacillales</taxon>
        <taxon>Streptococcaceae</taxon>
        <taxon>Lactococcus</taxon>
    </lineage>
</organism>
<dbReference type="EMBL" id="JXKC01000015">
    <property type="protein sequence ID" value="PCS16230.1"/>
    <property type="molecule type" value="Genomic_DNA"/>
</dbReference>
<dbReference type="AlphaFoldDB" id="A0A2A5SQ29"/>
<name>A0A2A5SQ29_LACLC</name>
<dbReference type="Proteomes" id="UP000218711">
    <property type="component" value="Unassembled WGS sequence"/>
</dbReference>
<evidence type="ECO:0008006" key="3">
    <source>
        <dbReference type="Google" id="ProtNLM"/>
    </source>
</evidence>
<protein>
    <recommendedName>
        <fullName evidence="3">Helix-turn-helix domain-containing protein</fullName>
    </recommendedName>
</protein>
<accession>A0A2A5SQ29</accession>
<evidence type="ECO:0000313" key="1">
    <source>
        <dbReference type="EMBL" id="PCS16230.1"/>
    </source>
</evidence>
<comment type="caution">
    <text evidence="1">The sequence shown here is derived from an EMBL/GenBank/DDBJ whole genome shotgun (WGS) entry which is preliminary data.</text>
</comment>
<proteinExistence type="predicted"/>
<reference evidence="1 2" key="1">
    <citation type="submission" date="2014-12" db="EMBL/GenBank/DDBJ databases">
        <title>Draft genome sequences of 10 type strains of Lactococcus.</title>
        <authorList>
            <person name="Sun Z."/>
            <person name="Zhong Z."/>
            <person name="Liu W."/>
            <person name="Zhang W."/>
            <person name="Zhang H."/>
        </authorList>
    </citation>
    <scope>NUCLEOTIDE SEQUENCE [LARGE SCALE GENOMIC DNA]</scope>
    <source>
        <strain evidence="1 2">DSM 21502</strain>
    </source>
</reference>
<evidence type="ECO:0000313" key="2">
    <source>
        <dbReference type="Proteomes" id="UP000218711"/>
    </source>
</evidence>